<evidence type="ECO:0000313" key="1">
    <source>
        <dbReference type="EMBL" id="VGO20904.1"/>
    </source>
</evidence>
<protein>
    <submittedName>
        <fullName evidence="1">Uncharacterized protein</fullName>
    </submittedName>
</protein>
<organism evidence="1 2">
    <name type="scientific">Pontiella sulfatireligans</name>
    <dbReference type="NCBI Taxonomy" id="2750658"/>
    <lineage>
        <taxon>Bacteria</taxon>
        <taxon>Pseudomonadati</taxon>
        <taxon>Kiritimatiellota</taxon>
        <taxon>Kiritimatiellia</taxon>
        <taxon>Kiritimatiellales</taxon>
        <taxon>Pontiellaceae</taxon>
        <taxon>Pontiella</taxon>
    </lineage>
</organism>
<keyword evidence="2" id="KW-1185">Reference proteome</keyword>
<dbReference type="AlphaFoldDB" id="A0A6C2UNK7"/>
<sequence>MADASLLSLCASLTLRVCHPIILPKPSVSSGKGLKNLLPKGIFQSFPLLCCRGGNGMGARAPVNSYSLIVIKTAA</sequence>
<name>A0A6C2UNK7_9BACT</name>
<proteinExistence type="predicted"/>
<reference evidence="1 2" key="1">
    <citation type="submission" date="2019-04" db="EMBL/GenBank/DDBJ databases">
        <authorList>
            <person name="Van Vliet M D."/>
        </authorList>
    </citation>
    <scope>NUCLEOTIDE SEQUENCE [LARGE SCALE GENOMIC DNA]</scope>
    <source>
        <strain evidence="1 2">F21</strain>
    </source>
</reference>
<gene>
    <name evidence="1" type="ORF">SCARR_02971</name>
</gene>
<dbReference type="EMBL" id="CAAHFH010000002">
    <property type="protein sequence ID" value="VGO20904.1"/>
    <property type="molecule type" value="Genomic_DNA"/>
</dbReference>
<evidence type="ECO:0000313" key="2">
    <source>
        <dbReference type="Proteomes" id="UP000346198"/>
    </source>
</evidence>
<dbReference type="Proteomes" id="UP000346198">
    <property type="component" value="Unassembled WGS sequence"/>
</dbReference>
<accession>A0A6C2UNK7</accession>